<proteinExistence type="predicted"/>
<protein>
    <recommendedName>
        <fullName evidence="3">CNNM transmembrane domain-containing protein</fullName>
    </recommendedName>
</protein>
<accession>C6PR80</accession>
<gene>
    <name evidence="4" type="ORF">CcarbDRAFT_1297</name>
</gene>
<organism evidence="4 5">
    <name type="scientific">Clostridium carboxidivorans P7</name>
    <dbReference type="NCBI Taxonomy" id="536227"/>
    <lineage>
        <taxon>Bacteria</taxon>
        <taxon>Bacillati</taxon>
        <taxon>Bacillota</taxon>
        <taxon>Clostridia</taxon>
        <taxon>Eubacteriales</taxon>
        <taxon>Clostridiaceae</taxon>
        <taxon>Clostridium</taxon>
    </lineage>
</organism>
<feature type="transmembrane region" description="Helical" evidence="2">
    <location>
        <begin position="56"/>
        <end position="78"/>
    </location>
</feature>
<dbReference type="Pfam" id="PF01595">
    <property type="entry name" value="CNNM"/>
    <property type="match status" value="1"/>
</dbReference>
<dbReference type="PANTHER" id="PTHR43099">
    <property type="entry name" value="UPF0053 PROTEIN YRKA"/>
    <property type="match status" value="1"/>
</dbReference>
<dbReference type="GO" id="GO:0016020">
    <property type="term" value="C:membrane"/>
    <property type="evidence" value="ECO:0007669"/>
    <property type="project" value="UniProtKB-UniRule"/>
</dbReference>
<feature type="transmembrane region" description="Helical" evidence="2">
    <location>
        <begin position="98"/>
        <end position="119"/>
    </location>
</feature>
<dbReference type="InterPro" id="IPR051676">
    <property type="entry name" value="UPF0053_domain"/>
</dbReference>
<dbReference type="EMBL" id="ACVI01000015">
    <property type="protein sequence ID" value="EET88304.1"/>
    <property type="molecule type" value="Genomic_DNA"/>
</dbReference>
<keyword evidence="5" id="KW-1185">Reference proteome</keyword>
<evidence type="ECO:0000256" key="1">
    <source>
        <dbReference type="PROSITE-ProRule" id="PRU01193"/>
    </source>
</evidence>
<feature type="domain" description="CNNM transmembrane" evidence="3">
    <location>
        <begin position="1"/>
        <end position="146"/>
    </location>
</feature>
<sequence length="146" mass="15987">MIMLLNVFIIFFLVFMNGFFVAAEFAMVKVRKSRIETLLAQGNTGAKYAKNVVNNLNSYLSACQLGITLASLGLGWIGEPSIAKMIMPLFKLFNLSEVAIHSISFIIGFTIITAFHIVLGELAPKSLAIINTEKIALFTAAPLILF</sequence>
<evidence type="ECO:0000313" key="5">
    <source>
        <dbReference type="Proteomes" id="UP000004198"/>
    </source>
</evidence>
<reference evidence="4 5" key="1">
    <citation type="submission" date="2009-06" db="EMBL/GenBank/DDBJ databases">
        <title>The draft genome of Clostridium carboxidivorans P7.</title>
        <authorList>
            <consortium name="US DOE Joint Genome Institute (JGI-PGF)"/>
            <person name="Lucas S."/>
            <person name="Copeland A."/>
            <person name="Lapidus A."/>
            <person name="Glavina del Rio T."/>
            <person name="Tice H."/>
            <person name="Bruce D."/>
            <person name="Goodwin L."/>
            <person name="Pitluck S."/>
            <person name="Larimer F."/>
            <person name="Land M.L."/>
            <person name="Hauser L."/>
            <person name="Hemme C.L."/>
        </authorList>
    </citation>
    <scope>NUCLEOTIDE SEQUENCE [LARGE SCALE GENOMIC DNA]</scope>
    <source>
        <strain evidence="4 5">P7</strain>
    </source>
</reference>
<feature type="transmembrane region" description="Helical" evidence="2">
    <location>
        <begin position="6"/>
        <end position="28"/>
    </location>
</feature>
<dbReference type="eggNOG" id="COG1253">
    <property type="taxonomic scope" value="Bacteria"/>
</dbReference>
<dbReference type="PROSITE" id="PS51846">
    <property type="entry name" value="CNNM"/>
    <property type="match status" value="1"/>
</dbReference>
<evidence type="ECO:0000313" key="4">
    <source>
        <dbReference type="EMBL" id="EET88304.1"/>
    </source>
</evidence>
<dbReference type="PANTHER" id="PTHR43099:SF2">
    <property type="entry name" value="UPF0053 PROTEIN YRKA"/>
    <property type="match status" value="1"/>
</dbReference>
<name>C6PR80_9CLOT</name>
<dbReference type="InterPro" id="IPR002550">
    <property type="entry name" value="CNNM"/>
</dbReference>
<keyword evidence="1 2" id="KW-0812">Transmembrane</keyword>
<dbReference type="AlphaFoldDB" id="C6PR80"/>
<evidence type="ECO:0000259" key="3">
    <source>
        <dbReference type="PROSITE" id="PS51846"/>
    </source>
</evidence>
<dbReference type="Proteomes" id="UP000004198">
    <property type="component" value="Unassembled WGS sequence"/>
</dbReference>
<comment type="caution">
    <text evidence="4">The sequence shown here is derived from an EMBL/GenBank/DDBJ whole genome shotgun (WGS) entry which is preliminary data.</text>
</comment>
<evidence type="ECO:0000256" key="2">
    <source>
        <dbReference type="SAM" id="Phobius"/>
    </source>
</evidence>
<keyword evidence="1 2" id="KW-1133">Transmembrane helix</keyword>
<dbReference type="OrthoDB" id="9798188at2"/>
<keyword evidence="1 2" id="KW-0472">Membrane</keyword>